<dbReference type="PROSITE" id="PS51987">
    <property type="entry name" value="GS_CATALYTIC"/>
    <property type="match status" value="1"/>
</dbReference>
<comment type="cofactor">
    <cofactor evidence="1">
        <name>Mg(2+)</name>
        <dbReference type="ChEBI" id="CHEBI:18420"/>
    </cofactor>
</comment>
<evidence type="ECO:0000256" key="1">
    <source>
        <dbReference type="ARBA" id="ARBA00001946"/>
    </source>
</evidence>
<comment type="similarity">
    <text evidence="3 8 9">Belongs to the glutamine synthetase family.</text>
</comment>
<dbReference type="InterPro" id="IPR008146">
    <property type="entry name" value="Gln_synth_cat_dom"/>
</dbReference>
<evidence type="ECO:0000313" key="12">
    <source>
        <dbReference type="EMBL" id="SLN28817.1"/>
    </source>
</evidence>
<dbReference type="PANTHER" id="PTHR43785">
    <property type="entry name" value="GAMMA-GLUTAMYLPUTRESCINE SYNTHETASE"/>
    <property type="match status" value="1"/>
</dbReference>
<evidence type="ECO:0000256" key="4">
    <source>
        <dbReference type="ARBA" id="ARBA00022598"/>
    </source>
</evidence>
<dbReference type="Pfam" id="PF00120">
    <property type="entry name" value="Gln-synt_C"/>
    <property type="match status" value="1"/>
</dbReference>
<dbReference type="GO" id="GO:0006576">
    <property type="term" value="P:biogenic amine metabolic process"/>
    <property type="evidence" value="ECO:0007669"/>
    <property type="project" value="UniProtKB-ARBA"/>
</dbReference>
<dbReference type="Gene3D" id="3.30.590.10">
    <property type="entry name" value="Glutamine synthetase/guanido kinase, catalytic domain"/>
    <property type="match status" value="1"/>
</dbReference>
<accession>A0A1Y5RYW1</accession>
<evidence type="ECO:0000256" key="2">
    <source>
        <dbReference type="ARBA" id="ARBA00003117"/>
    </source>
</evidence>
<protein>
    <submittedName>
        <fullName evidence="12">Glutamine synthetase 1</fullName>
        <ecNumber evidence="12">6.3.1.2</ecNumber>
    </submittedName>
</protein>
<evidence type="ECO:0000259" key="11">
    <source>
        <dbReference type="PROSITE" id="PS51987"/>
    </source>
</evidence>
<dbReference type="GO" id="GO:0004356">
    <property type="term" value="F:glutamine synthetase activity"/>
    <property type="evidence" value="ECO:0007669"/>
    <property type="project" value="UniProtKB-EC"/>
</dbReference>
<feature type="domain" description="GS catalytic" evidence="11">
    <location>
        <begin position="118"/>
        <end position="451"/>
    </location>
</feature>
<dbReference type="RefSeq" id="WP_085891582.1">
    <property type="nucleotide sequence ID" value="NZ_FWFL01000003.1"/>
</dbReference>
<keyword evidence="4 12" id="KW-0436">Ligase</keyword>
<evidence type="ECO:0000256" key="3">
    <source>
        <dbReference type="ARBA" id="ARBA00009897"/>
    </source>
</evidence>
<organism evidence="12 13">
    <name type="scientific">Roseovarius litorisediminis</name>
    <dbReference type="NCBI Taxonomy" id="1312363"/>
    <lineage>
        <taxon>Bacteria</taxon>
        <taxon>Pseudomonadati</taxon>
        <taxon>Pseudomonadota</taxon>
        <taxon>Alphaproteobacteria</taxon>
        <taxon>Rhodobacterales</taxon>
        <taxon>Roseobacteraceae</taxon>
        <taxon>Roseovarius</taxon>
    </lineage>
</organism>
<feature type="domain" description="GS beta-grasp" evidence="10">
    <location>
        <begin position="15"/>
        <end position="110"/>
    </location>
</feature>
<dbReference type="SMART" id="SM01230">
    <property type="entry name" value="Gln-synt_C"/>
    <property type="match status" value="1"/>
</dbReference>
<evidence type="ECO:0000313" key="13">
    <source>
        <dbReference type="Proteomes" id="UP000193827"/>
    </source>
</evidence>
<dbReference type="PROSITE" id="PS51986">
    <property type="entry name" value="GS_BETA_GRASP"/>
    <property type="match status" value="1"/>
</dbReference>
<reference evidence="12 13" key="1">
    <citation type="submission" date="2017-03" db="EMBL/GenBank/DDBJ databases">
        <authorList>
            <person name="Afonso C.L."/>
            <person name="Miller P.J."/>
            <person name="Scott M.A."/>
            <person name="Spackman E."/>
            <person name="Goraichik I."/>
            <person name="Dimitrov K.M."/>
            <person name="Suarez D.L."/>
            <person name="Swayne D.E."/>
        </authorList>
    </citation>
    <scope>NUCLEOTIDE SEQUENCE [LARGE SCALE GENOMIC DNA]</scope>
    <source>
        <strain evidence="12 13">CECT 8287</strain>
    </source>
</reference>
<dbReference type="EC" id="6.3.1.2" evidence="12"/>
<proteinExistence type="inferred from homology"/>
<evidence type="ECO:0000259" key="10">
    <source>
        <dbReference type="PROSITE" id="PS51986"/>
    </source>
</evidence>
<dbReference type="SUPFAM" id="SSF54368">
    <property type="entry name" value="Glutamine synthetase, N-terminal domain"/>
    <property type="match status" value="1"/>
</dbReference>
<evidence type="ECO:0000256" key="8">
    <source>
        <dbReference type="PROSITE-ProRule" id="PRU01330"/>
    </source>
</evidence>
<dbReference type="Proteomes" id="UP000193827">
    <property type="component" value="Unassembled WGS sequence"/>
</dbReference>
<dbReference type="OrthoDB" id="9807095at2"/>
<dbReference type="InterPro" id="IPR014746">
    <property type="entry name" value="Gln_synth/guanido_kin_cat_dom"/>
</dbReference>
<evidence type="ECO:0000256" key="6">
    <source>
        <dbReference type="ARBA" id="ARBA00022840"/>
    </source>
</evidence>
<keyword evidence="13" id="KW-1185">Reference proteome</keyword>
<dbReference type="GO" id="GO:0005524">
    <property type="term" value="F:ATP binding"/>
    <property type="evidence" value="ECO:0007669"/>
    <property type="project" value="UniProtKB-KW"/>
</dbReference>
<keyword evidence="7" id="KW-0535">Nitrogen fixation</keyword>
<sequence length="451" mass="50799">MSLSFEELKSQIASGEVDTVLACLVDMQGRLLGKRFHAGHFVSSAWEETHCCNYLLATDLEMATPDGYASTSWQSGYGDYVMKPDLSTLRPVPWLEGTVMVLCDVLDHHTHKDIPHSPRAVLKKQLKRLAAMGYDAMMATELEFFLFEKSFDEIRKDKFRDLEPISGYNEDYHILQTTKEEHVMRPIRNHLWNAGIPIENSKGEAEAGQEELNIKYAAALDTADYHTIAKHAVKEIAWQQGHAVTFLPKWHHDRVGSSSHVHQSLWQDGKPLFFDETDALGMSELMKAYMAGLLKYAPDYTYFLAPYINSYKRFQKGTFAPTRTIWSVDNRTAGFRLCGDGTKAVRVECRVGGSDLNPYLAMAAQIAAGLAGLEENLALDPPFSGDAYEGDSGMIPQTLRDARKMLTSSKMLRAAMGDDVVDHYARAAEWEIEEFDRIVTDYEVARGFERA</sequence>
<dbReference type="PANTHER" id="PTHR43785:SF12">
    <property type="entry name" value="TYPE-1 GLUTAMINE SYNTHETASE 2"/>
    <property type="match status" value="1"/>
</dbReference>
<dbReference type="EMBL" id="FWFL01000003">
    <property type="protein sequence ID" value="SLN28817.1"/>
    <property type="molecule type" value="Genomic_DNA"/>
</dbReference>
<dbReference type="SUPFAM" id="SSF55931">
    <property type="entry name" value="Glutamine synthetase/guanido kinase"/>
    <property type="match status" value="1"/>
</dbReference>
<keyword evidence="5" id="KW-0547">Nucleotide-binding</keyword>
<evidence type="ECO:0000256" key="5">
    <source>
        <dbReference type="ARBA" id="ARBA00022741"/>
    </source>
</evidence>
<evidence type="ECO:0000256" key="7">
    <source>
        <dbReference type="ARBA" id="ARBA00023231"/>
    </source>
</evidence>
<comment type="function">
    <text evidence="2">Catalyzes the ATP-dependent biosynthesis of glutamine from glutamate and ammonia.</text>
</comment>
<dbReference type="InterPro" id="IPR036651">
    <property type="entry name" value="Gln_synt_N_sf"/>
</dbReference>
<dbReference type="Gene3D" id="3.10.20.70">
    <property type="entry name" value="Glutamine synthetase, N-terminal domain"/>
    <property type="match status" value="1"/>
</dbReference>
<evidence type="ECO:0000256" key="9">
    <source>
        <dbReference type="RuleBase" id="RU000384"/>
    </source>
</evidence>
<dbReference type="InterPro" id="IPR008147">
    <property type="entry name" value="Gln_synt_N"/>
</dbReference>
<name>A0A1Y5RYW1_9RHOB</name>
<dbReference type="GO" id="GO:0006542">
    <property type="term" value="P:glutamine biosynthetic process"/>
    <property type="evidence" value="ECO:0007669"/>
    <property type="project" value="InterPro"/>
</dbReference>
<gene>
    <name evidence="12" type="primary">glnA_3</name>
    <name evidence="12" type="ORF">PEL8287_01319</name>
</gene>
<keyword evidence="6" id="KW-0067">ATP-binding</keyword>
<dbReference type="FunFam" id="3.10.20.70:FF:000015">
    <property type="entry name" value="Putative glutamine synthetase"/>
    <property type="match status" value="1"/>
</dbReference>
<dbReference type="FunFam" id="3.30.590.10:FF:000005">
    <property type="entry name" value="Probable glutamine synthetase"/>
    <property type="match status" value="1"/>
</dbReference>
<dbReference type="AlphaFoldDB" id="A0A1Y5RYW1"/>
<dbReference type="GO" id="GO:0042402">
    <property type="term" value="P:biogenic amine catabolic process"/>
    <property type="evidence" value="ECO:0007669"/>
    <property type="project" value="UniProtKB-ARBA"/>
</dbReference>